<accession>A0AAX2ZQX2</accession>
<dbReference type="EMBL" id="CP060016">
    <property type="protein sequence ID" value="UNB97322.1"/>
    <property type="molecule type" value="Genomic_DNA"/>
</dbReference>
<dbReference type="InterPro" id="IPR001647">
    <property type="entry name" value="HTH_TetR"/>
</dbReference>
<keyword evidence="1 2" id="KW-0238">DNA-binding</keyword>
<dbReference type="Gene3D" id="1.10.357.10">
    <property type="entry name" value="Tetracycline Repressor, domain 2"/>
    <property type="match status" value="1"/>
</dbReference>
<dbReference type="InterPro" id="IPR050109">
    <property type="entry name" value="HTH-type_TetR-like_transc_reg"/>
</dbReference>
<organism evidence="5 7">
    <name type="scientific">Mycolicibacterium boenickei</name>
    <dbReference type="NCBI Taxonomy" id="146017"/>
    <lineage>
        <taxon>Bacteria</taxon>
        <taxon>Bacillati</taxon>
        <taxon>Actinomycetota</taxon>
        <taxon>Actinomycetes</taxon>
        <taxon>Mycobacteriales</taxon>
        <taxon>Mycobacteriaceae</taxon>
        <taxon>Mycolicibacterium</taxon>
    </lineage>
</organism>
<dbReference type="GO" id="GO:0003700">
    <property type="term" value="F:DNA-binding transcription factor activity"/>
    <property type="evidence" value="ECO:0007669"/>
    <property type="project" value="TreeGrafter"/>
</dbReference>
<sequence length="229" mass="23961">MSHNRTNCPLIPAIGYSAVVEIGADLLATDEAGPERNGTERADAARNRAKILAAAASVFTTRDPRTVTMDHIATAAGVGRGTLYRRYPSTAAIALALLDEHERVLQQQLISGAPPLGPGAAPADRLAAFYAAMVTLLDTHADLALGAEAGGARYTTGAYGFWAAHVRALLTEADVAEPDSLVDVLLAPLAAENFAHQRARGLGVDQISGALSRLAHAMLAPSGPRRVRR</sequence>
<proteinExistence type="predicted"/>
<dbReference type="Pfam" id="PF00440">
    <property type="entry name" value="TetR_N"/>
    <property type="match status" value="1"/>
</dbReference>
<protein>
    <submittedName>
        <fullName evidence="4">TetR family transcriptional regulator</fullName>
    </submittedName>
    <submittedName>
        <fullName evidence="5">TetR/AcrR family transcriptional regulator</fullName>
    </submittedName>
</protein>
<dbReference type="AlphaFoldDB" id="A0AAX2ZQX2"/>
<dbReference type="PROSITE" id="PS50977">
    <property type="entry name" value="HTH_TETR_2"/>
    <property type="match status" value="1"/>
</dbReference>
<dbReference type="EMBL" id="AP022579">
    <property type="protein sequence ID" value="BBX92989.1"/>
    <property type="molecule type" value="Genomic_DNA"/>
</dbReference>
<reference evidence="4 6" key="1">
    <citation type="journal article" date="2019" name="Emerg. Microbes Infect.">
        <title>Comprehensive subspecies identification of 175 nontuberculous mycobacteria species based on 7547 genomic profiles.</title>
        <authorList>
            <person name="Matsumoto Y."/>
            <person name="Kinjo T."/>
            <person name="Motooka D."/>
            <person name="Nabeya D."/>
            <person name="Jung N."/>
            <person name="Uechi K."/>
            <person name="Horii T."/>
            <person name="Iida T."/>
            <person name="Fujita J."/>
            <person name="Nakamura S."/>
        </authorList>
    </citation>
    <scope>NUCLEOTIDE SEQUENCE [LARGE SCALE GENOMIC DNA]</scope>
    <source>
        <strain evidence="4 6">JCM 15653</strain>
    </source>
</reference>
<keyword evidence="6" id="KW-1185">Reference proteome</keyword>
<evidence type="ECO:0000256" key="2">
    <source>
        <dbReference type="PROSITE-ProRule" id="PRU00335"/>
    </source>
</evidence>
<name>A0AAX2ZQX2_9MYCO</name>
<evidence type="ECO:0000259" key="3">
    <source>
        <dbReference type="PROSITE" id="PS50977"/>
    </source>
</evidence>
<reference evidence="5 7" key="3">
    <citation type="journal article" date="2022" name="BMC Genomics">
        <title>Comparative genome analysis of mycobacteria focusing on tRNA and non-coding RNA.</title>
        <authorList>
            <person name="Behra P.R.K."/>
            <person name="Pettersson B.M.F."/>
            <person name="Ramesh M."/>
            <person name="Das S."/>
            <person name="Dasgupta S."/>
            <person name="Kirsebom L.A."/>
        </authorList>
    </citation>
    <scope>NUCLEOTIDE SEQUENCE [LARGE SCALE GENOMIC DNA]</scope>
    <source>
        <strain evidence="5 7">DSM 44677</strain>
    </source>
</reference>
<evidence type="ECO:0000313" key="4">
    <source>
        <dbReference type="EMBL" id="BBX92989.1"/>
    </source>
</evidence>
<feature type="DNA-binding region" description="H-T-H motif" evidence="2">
    <location>
        <begin position="68"/>
        <end position="87"/>
    </location>
</feature>
<dbReference type="Proteomes" id="UP001162885">
    <property type="component" value="Chromosome"/>
</dbReference>
<dbReference type="Proteomes" id="UP000466683">
    <property type="component" value="Chromosome"/>
</dbReference>
<evidence type="ECO:0000313" key="6">
    <source>
        <dbReference type="Proteomes" id="UP000466683"/>
    </source>
</evidence>
<dbReference type="PANTHER" id="PTHR30055:SF209">
    <property type="entry name" value="POSSIBLE TRANSCRIPTIONAL REGULATORY PROTEIN (PROBABLY TETR-FAMILY)"/>
    <property type="match status" value="1"/>
</dbReference>
<feature type="domain" description="HTH tetR-type" evidence="3">
    <location>
        <begin position="45"/>
        <end position="105"/>
    </location>
</feature>
<reference evidence="4" key="2">
    <citation type="submission" date="2020-02" db="EMBL/GenBank/DDBJ databases">
        <authorList>
            <person name="Matsumoto Y."/>
            <person name="Kinjo T."/>
            <person name="Motooka D."/>
            <person name="Nabeya D."/>
            <person name="Jung N."/>
            <person name="Uechi K."/>
            <person name="Horii T."/>
            <person name="Iida T."/>
            <person name="Fujita J."/>
            <person name="Nakamura S."/>
        </authorList>
    </citation>
    <scope>NUCLEOTIDE SEQUENCE</scope>
    <source>
        <strain evidence="4">JCM 15653</strain>
    </source>
</reference>
<dbReference type="InterPro" id="IPR009057">
    <property type="entry name" value="Homeodomain-like_sf"/>
</dbReference>
<evidence type="ECO:0000313" key="7">
    <source>
        <dbReference type="Proteomes" id="UP001162885"/>
    </source>
</evidence>
<dbReference type="GO" id="GO:0000976">
    <property type="term" value="F:transcription cis-regulatory region binding"/>
    <property type="evidence" value="ECO:0007669"/>
    <property type="project" value="TreeGrafter"/>
</dbReference>
<dbReference type="SUPFAM" id="SSF46689">
    <property type="entry name" value="Homeodomain-like"/>
    <property type="match status" value="1"/>
</dbReference>
<evidence type="ECO:0000313" key="5">
    <source>
        <dbReference type="EMBL" id="UNB97322.1"/>
    </source>
</evidence>
<evidence type="ECO:0000256" key="1">
    <source>
        <dbReference type="ARBA" id="ARBA00023125"/>
    </source>
</evidence>
<dbReference type="PANTHER" id="PTHR30055">
    <property type="entry name" value="HTH-TYPE TRANSCRIPTIONAL REGULATOR RUTR"/>
    <property type="match status" value="1"/>
</dbReference>
<gene>
    <name evidence="5" type="ORF">H5U98_17030</name>
    <name evidence="4" type="ORF">MBOE_46380</name>
</gene>